<dbReference type="AlphaFoldDB" id="A0A075MVM0"/>
<dbReference type="GeneID" id="41597070"/>
<dbReference type="HOGENOM" id="CLU_2165140_0_0_2"/>
<dbReference type="KEGG" id="nev:NTE_01265"/>
<proteinExistence type="predicted"/>
<reference evidence="1 2" key="1">
    <citation type="journal article" date="2014" name="PLoS ONE">
        <title>Genome Sequence of Candidatus Nitrososphaera evergladensis from Group I.1b Enriched from Everglades Soil Reveals Novel Genomic Features of the Ammonia-Oxidizing Archaea.</title>
        <authorList>
            <person name="Zhalnina K.V."/>
            <person name="Dias R."/>
            <person name="Leonard M.T."/>
            <person name="Dorr de Quadros P."/>
            <person name="Camargo F.A."/>
            <person name="Drew J.C."/>
            <person name="Farmerie W.G."/>
            <person name="Daroub S.H."/>
            <person name="Triplett E.W."/>
        </authorList>
    </citation>
    <scope>NUCLEOTIDE SEQUENCE [LARGE SCALE GENOMIC DNA]</scope>
    <source>
        <strain evidence="1 2">SR1</strain>
    </source>
</reference>
<gene>
    <name evidence="1" type="ORF">NTE_01265</name>
</gene>
<keyword evidence="2" id="KW-1185">Reference proteome</keyword>
<accession>A0A075MVM0</accession>
<organism evidence="1 2">
    <name type="scientific">Candidatus Nitrososphaera evergladensis SR1</name>
    <dbReference type="NCBI Taxonomy" id="1459636"/>
    <lineage>
        <taxon>Archaea</taxon>
        <taxon>Nitrososphaerota</taxon>
        <taxon>Nitrososphaeria</taxon>
        <taxon>Nitrososphaerales</taxon>
        <taxon>Nitrososphaeraceae</taxon>
        <taxon>Nitrososphaera</taxon>
    </lineage>
</organism>
<evidence type="ECO:0000313" key="1">
    <source>
        <dbReference type="EMBL" id="AIF83334.1"/>
    </source>
</evidence>
<sequence>MGNCQDELAKLWIFLNLILYDNEVLEAKLRYVTNHLSAKQRQSIAAELDDAITSDKDKANQILVKRTEQIMASLQLSPANLMSLQNELLEEMKRVCNGDTTTATTKFALA</sequence>
<evidence type="ECO:0000313" key="2">
    <source>
        <dbReference type="Proteomes" id="UP000028194"/>
    </source>
</evidence>
<dbReference type="Proteomes" id="UP000028194">
    <property type="component" value="Chromosome"/>
</dbReference>
<name>A0A075MVM0_9ARCH</name>
<dbReference type="EMBL" id="CP007174">
    <property type="protein sequence ID" value="AIF83334.1"/>
    <property type="molecule type" value="Genomic_DNA"/>
</dbReference>
<protein>
    <submittedName>
        <fullName evidence="1">Uncharacterized protein</fullName>
    </submittedName>
</protein>
<dbReference type="RefSeq" id="WP_148700121.1">
    <property type="nucleotide sequence ID" value="NZ_CP007174.1"/>
</dbReference>